<protein>
    <submittedName>
        <fullName evidence="1">Uncharacterized protein</fullName>
    </submittedName>
</protein>
<dbReference type="RefSeq" id="WP_110022317.1">
    <property type="nucleotide sequence ID" value="NZ_PDNZ01000002.1"/>
</dbReference>
<dbReference type="Proteomes" id="UP000246278">
    <property type="component" value="Unassembled WGS sequence"/>
</dbReference>
<organism evidence="1 2">
    <name type="scientific">Prosthecochloris marina</name>
    <dbReference type="NCBI Taxonomy" id="2017681"/>
    <lineage>
        <taxon>Bacteria</taxon>
        <taxon>Pseudomonadati</taxon>
        <taxon>Chlorobiota</taxon>
        <taxon>Chlorobiia</taxon>
        <taxon>Chlorobiales</taxon>
        <taxon>Chlorobiaceae</taxon>
        <taxon>Prosthecochloris</taxon>
    </lineage>
</organism>
<sequence length="128" mass="14666">MKGFVQAIHDGEKGMIFKNSVYLPFHLELLSVWIGKEMSLLAVPDLLTDFSDGNGHLAIREGEQYTNIVFRKGGDLRKELGRSKGHIILNAAEKGSNIFDEENRHYIKICFANRHILDFELIEDPFYL</sequence>
<evidence type="ECO:0000313" key="1">
    <source>
        <dbReference type="EMBL" id="PWW82601.1"/>
    </source>
</evidence>
<accession>A0A317TAE6</accession>
<dbReference type="OrthoDB" id="597925at2"/>
<proteinExistence type="predicted"/>
<evidence type="ECO:0000313" key="2">
    <source>
        <dbReference type="Proteomes" id="UP000246278"/>
    </source>
</evidence>
<keyword evidence="2" id="KW-1185">Reference proteome</keyword>
<dbReference type="EMBL" id="PDNZ01000002">
    <property type="protein sequence ID" value="PWW82601.1"/>
    <property type="molecule type" value="Genomic_DNA"/>
</dbReference>
<gene>
    <name evidence="1" type="ORF">CR164_02270</name>
</gene>
<name>A0A317TAE6_9CHLB</name>
<comment type="caution">
    <text evidence="1">The sequence shown here is derived from an EMBL/GenBank/DDBJ whole genome shotgun (WGS) entry which is preliminary data.</text>
</comment>
<dbReference type="AlphaFoldDB" id="A0A317TAE6"/>
<reference evidence="2" key="1">
    <citation type="submission" date="2017-10" db="EMBL/GenBank/DDBJ databases">
        <authorList>
            <person name="Gaisin V.A."/>
            <person name="Rysina M.S."/>
            <person name="Grouzdev D.S."/>
        </authorList>
    </citation>
    <scope>NUCLEOTIDE SEQUENCE [LARGE SCALE GENOMIC DNA]</scope>
    <source>
        <strain evidence="2">V1</strain>
    </source>
</reference>